<dbReference type="AlphaFoldDB" id="A0A0E9TE17"/>
<dbReference type="GO" id="GO:0030544">
    <property type="term" value="F:Hsp70 protein binding"/>
    <property type="evidence" value="ECO:0007669"/>
    <property type="project" value="TreeGrafter"/>
</dbReference>
<organism evidence="1">
    <name type="scientific">Anguilla anguilla</name>
    <name type="common">European freshwater eel</name>
    <name type="synonym">Muraena anguilla</name>
    <dbReference type="NCBI Taxonomy" id="7936"/>
    <lineage>
        <taxon>Eukaryota</taxon>
        <taxon>Metazoa</taxon>
        <taxon>Chordata</taxon>
        <taxon>Craniata</taxon>
        <taxon>Vertebrata</taxon>
        <taxon>Euteleostomi</taxon>
        <taxon>Actinopterygii</taxon>
        <taxon>Neopterygii</taxon>
        <taxon>Teleostei</taxon>
        <taxon>Anguilliformes</taxon>
        <taxon>Anguillidae</taxon>
        <taxon>Anguilla</taxon>
    </lineage>
</organism>
<proteinExistence type="predicted"/>
<dbReference type="EMBL" id="GBXM01057422">
    <property type="protein sequence ID" value="JAH51155.1"/>
    <property type="molecule type" value="Transcribed_RNA"/>
</dbReference>
<name>A0A0E9TE17_ANGAN</name>
<accession>A0A0E9TE17</accession>
<protein>
    <submittedName>
        <fullName evidence="1">Uncharacterized protein</fullName>
    </submittedName>
</protein>
<sequence>MVLQQLEHAHLHFRALDGDMRNTIAFECYGYLDEMTKEQTQSEAIFESAKSFPFVLIEGKFVNVKSVAKKVEFEAKPYLYCLPNHFSKFKKPLAMCWHAEAFHFRDS</sequence>
<dbReference type="PANTHER" id="PTHR15600:SF42">
    <property type="entry name" value="SACSIN"/>
    <property type="match status" value="1"/>
</dbReference>
<reference evidence="1" key="2">
    <citation type="journal article" date="2015" name="Fish Shellfish Immunol.">
        <title>Early steps in the European eel (Anguilla anguilla)-Vibrio vulnificus interaction in the gills: Role of the RtxA13 toxin.</title>
        <authorList>
            <person name="Callol A."/>
            <person name="Pajuelo D."/>
            <person name="Ebbesson L."/>
            <person name="Teles M."/>
            <person name="MacKenzie S."/>
            <person name="Amaro C."/>
        </authorList>
    </citation>
    <scope>NUCLEOTIDE SEQUENCE</scope>
</reference>
<dbReference type="PANTHER" id="PTHR15600">
    <property type="entry name" value="SACSIN"/>
    <property type="match status" value="1"/>
</dbReference>
<dbReference type="InterPro" id="IPR052972">
    <property type="entry name" value="Sacsin_chaperone_reg"/>
</dbReference>
<evidence type="ECO:0000313" key="1">
    <source>
        <dbReference type="EMBL" id="JAH51155.1"/>
    </source>
</evidence>
<reference evidence="1" key="1">
    <citation type="submission" date="2014-11" db="EMBL/GenBank/DDBJ databases">
        <authorList>
            <person name="Amaro Gonzalez C."/>
        </authorList>
    </citation>
    <scope>NUCLEOTIDE SEQUENCE</scope>
</reference>